<comment type="caution">
    <text evidence="1">The sequence shown here is derived from an EMBL/GenBank/DDBJ whole genome shotgun (WGS) entry which is preliminary data.</text>
</comment>
<evidence type="ECO:0000313" key="1">
    <source>
        <dbReference type="EMBL" id="KAI5662597.1"/>
    </source>
</evidence>
<dbReference type="EMBL" id="CM044705">
    <property type="protein sequence ID" value="KAI5662597.1"/>
    <property type="molecule type" value="Genomic_DNA"/>
</dbReference>
<keyword evidence="2" id="KW-1185">Reference proteome</keyword>
<sequence>MENIPDRSWMYRERGQGIKGLTKHLLWWGFMSYYHNWTAHGENLWPHDEEHIIVERVASLWSDIGVESSWLFPTENNSYREIMFDAVGSNILSQDEPPNPEAKKFFDMLKVVEAPLVDGDDKHTVLSAVPELLYIKSENQWTKKTMKDPPTLASTGGRPMLLSPTQPAPSPTPPRMHDLPTTSQPSASQLT</sequence>
<organism evidence="1 2">
    <name type="scientific">Catharanthus roseus</name>
    <name type="common">Madagascar periwinkle</name>
    <name type="synonym">Vinca rosea</name>
    <dbReference type="NCBI Taxonomy" id="4058"/>
    <lineage>
        <taxon>Eukaryota</taxon>
        <taxon>Viridiplantae</taxon>
        <taxon>Streptophyta</taxon>
        <taxon>Embryophyta</taxon>
        <taxon>Tracheophyta</taxon>
        <taxon>Spermatophyta</taxon>
        <taxon>Magnoliopsida</taxon>
        <taxon>eudicotyledons</taxon>
        <taxon>Gunneridae</taxon>
        <taxon>Pentapetalae</taxon>
        <taxon>asterids</taxon>
        <taxon>lamiids</taxon>
        <taxon>Gentianales</taxon>
        <taxon>Apocynaceae</taxon>
        <taxon>Rauvolfioideae</taxon>
        <taxon>Vinceae</taxon>
        <taxon>Catharanthinae</taxon>
        <taxon>Catharanthus</taxon>
    </lineage>
</organism>
<name>A0ACC0ARI5_CATRO</name>
<reference evidence="2" key="1">
    <citation type="journal article" date="2023" name="Nat. Plants">
        <title>Single-cell RNA sequencing provides a high-resolution roadmap for understanding the multicellular compartmentation of specialized metabolism.</title>
        <authorList>
            <person name="Sun S."/>
            <person name="Shen X."/>
            <person name="Li Y."/>
            <person name="Li Y."/>
            <person name="Wang S."/>
            <person name="Li R."/>
            <person name="Zhang H."/>
            <person name="Shen G."/>
            <person name="Guo B."/>
            <person name="Wei J."/>
            <person name="Xu J."/>
            <person name="St-Pierre B."/>
            <person name="Chen S."/>
            <person name="Sun C."/>
        </authorList>
    </citation>
    <scope>NUCLEOTIDE SEQUENCE [LARGE SCALE GENOMIC DNA]</scope>
</reference>
<dbReference type="Proteomes" id="UP001060085">
    <property type="component" value="Linkage Group LG05"/>
</dbReference>
<proteinExistence type="predicted"/>
<accession>A0ACC0ARI5</accession>
<gene>
    <name evidence="1" type="ORF">M9H77_21920</name>
</gene>
<protein>
    <submittedName>
        <fullName evidence="1">Uncharacterized protein</fullName>
    </submittedName>
</protein>
<evidence type="ECO:0000313" key="2">
    <source>
        <dbReference type="Proteomes" id="UP001060085"/>
    </source>
</evidence>